<organism evidence="2 3">
    <name type="scientific">Rhodopirellula baltica (strain DSM 10527 / NCIMB 13988 / SH1)</name>
    <dbReference type="NCBI Taxonomy" id="243090"/>
    <lineage>
        <taxon>Bacteria</taxon>
        <taxon>Pseudomonadati</taxon>
        <taxon>Planctomycetota</taxon>
        <taxon>Planctomycetia</taxon>
        <taxon>Pirellulales</taxon>
        <taxon>Pirellulaceae</taxon>
        <taxon>Rhodopirellula</taxon>
    </lineage>
</organism>
<gene>
    <name evidence="2" type="ordered locus">RB2700</name>
</gene>
<feature type="compositionally biased region" description="Polar residues" evidence="1">
    <location>
        <begin position="36"/>
        <end position="46"/>
    </location>
</feature>
<accession>Q7UVE0</accession>
<dbReference type="KEGG" id="rba:RB2700"/>
<sequence>MKRGDSKVQILECKSQINVGQVSPGDPDCPGKAMARQSSHIPNQPGSLPHARMP</sequence>
<proteinExistence type="predicted"/>
<dbReference type="Proteomes" id="UP000001025">
    <property type="component" value="Chromosome"/>
</dbReference>
<name>Q7UVE0_RHOBA</name>
<dbReference type="EMBL" id="BX294137">
    <property type="protein sequence ID" value="CAD72785.1"/>
    <property type="molecule type" value="Genomic_DNA"/>
</dbReference>
<evidence type="ECO:0000313" key="2">
    <source>
        <dbReference type="EMBL" id="CAD72785.1"/>
    </source>
</evidence>
<dbReference type="HOGENOM" id="CLU_3047367_0_0_0"/>
<evidence type="ECO:0000313" key="3">
    <source>
        <dbReference type="Proteomes" id="UP000001025"/>
    </source>
</evidence>
<dbReference type="EnsemblBacteria" id="CAD72785">
    <property type="protein sequence ID" value="CAD72785"/>
    <property type="gene ID" value="RB2700"/>
</dbReference>
<dbReference type="STRING" id="243090.RB2700"/>
<dbReference type="InParanoid" id="Q7UVE0"/>
<keyword evidence="3" id="KW-1185">Reference proteome</keyword>
<reference evidence="2 3" key="1">
    <citation type="journal article" date="2003" name="Proc. Natl. Acad. Sci. U.S.A.">
        <title>Complete genome sequence of the marine planctomycete Pirellula sp. strain 1.</title>
        <authorList>
            <person name="Gloeckner F.O."/>
            <person name="Kube M."/>
            <person name="Bauer M."/>
            <person name="Teeling H."/>
            <person name="Lombardot T."/>
            <person name="Ludwig W."/>
            <person name="Gade D."/>
            <person name="Beck A."/>
            <person name="Borzym K."/>
            <person name="Heitmann K."/>
            <person name="Rabus R."/>
            <person name="Schlesner H."/>
            <person name="Amann R."/>
            <person name="Reinhardt R."/>
        </authorList>
    </citation>
    <scope>NUCLEOTIDE SEQUENCE [LARGE SCALE GENOMIC DNA]</scope>
    <source>
        <strain evidence="3">DSM 10527 / NCIMB 13988 / SH1</strain>
    </source>
</reference>
<evidence type="ECO:0000256" key="1">
    <source>
        <dbReference type="SAM" id="MobiDB-lite"/>
    </source>
</evidence>
<protein>
    <submittedName>
        <fullName evidence="2">Uncharacterized protein</fullName>
    </submittedName>
</protein>
<dbReference type="AlphaFoldDB" id="Q7UVE0"/>
<feature type="region of interest" description="Disordered" evidence="1">
    <location>
        <begin position="19"/>
        <end position="54"/>
    </location>
</feature>